<evidence type="ECO:0000313" key="2">
    <source>
        <dbReference type="Proteomes" id="UP001054945"/>
    </source>
</evidence>
<dbReference type="AlphaFoldDB" id="A0AAV4Y834"/>
<comment type="caution">
    <text evidence="1">The sequence shown here is derived from an EMBL/GenBank/DDBJ whole genome shotgun (WGS) entry which is preliminary data.</text>
</comment>
<dbReference type="EMBL" id="BPLR01018832">
    <property type="protein sequence ID" value="GIZ02591.1"/>
    <property type="molecule type" value="Genomic_DNA"/>
</dbReference>
<evidence type="ECO:0000313" key="1">
    <source>
        <dbReference type="EMBL" id="GIZ02591.1"/>
    </source>
</evidence>
<organism evidence="1 2">
    <name type="scientific">Caerostris extrusa</name>
    <name type="common">Bark spider</name>
    <name type="synonym">Caerostris bankana</name>
    <dbReference type="NCBI Taxonomy" id="172846"/>
    <lineage>
        <taxon>Eukaryota</taxon>
        <taxon>Metazoa</taxon>
        <taxon>Ecdysozoa</taxon>
        <taxon>Arthropoda</taxon>
        <taxon>Chelicerata</taxon>
        <taxon>Arachnida</taxon>
        <taxon>Araneae</taxon>
        <taxon>Araneomorphae</taxon>
        <taxon>Entelegynae</taxon>
        <taxon>Araneoidea</taxon>
        <taxon>Araneidae</taxon>
        <taxon>Caerostris</taxon>
    </lineage>
</organism>
<proteinExistence type="predicted"/>
<dbReference type="Proteomes" id="UP001054945">
    <property type="component" value="Unassembled WGS sequence"/>
</dbReference>
<protein>
    <submittedName>
        <fullName evidence="1">Uncharacterized protein</fullName>
    </submittedName>
</protein>
<gene>
    <name evidence="1" type="ORF">CEXT_520691</name>
</gene>
<name>A0AAV4Y834_CAEEX</name>
<accession>A0AAV4Y834</accession>
<keyword evidence="2" id="KW-1185">Reference proteome</keyword>
<reference evidence="1 2" key="1">
    <citation type="submission" date="2021-06" db="EMBL/GenBank/DDBJ databases">
        <title>Caerostris extrusa draft genome.</title>
        <authorList>
            <person name="Kono N."/>
            <person name="Arakawa K."/>
        </authorList>
    </citation>
    <scope>NUCLEOTIDE SEQUENCE [LARGE SCALE GENOMIC DNA]</scope>
</reference>
<sequence length="105" mass="11812">MYTSQLYSSLRKHFSISKHNIPIYFFLFSAAAAASHHKYLSEPLQSLEIFSNRISGKNPSNDQSSLPQNKYLHEIPSNCSSNSNSISNFYEVRHLGIAFPLNGSS</sequence>